<organism evidence="14 15">
    <name type="scientific">Mesocricetus auratus</name>
    <name type="common">Golden hamster</name>
    <dbReference type="NCBI Taxonomy" id="10036"/>
    <lineage>
        <taxon>Eukaryota</taxon>
        <taxon>Metazoa</taxon>
        <taxon>Chordata</taxon>
        <taxon>Craniata</taxon>
        <taxon>Vertebrata</taxon>
        <taxon>Euteleostomi</taxon>
        <taxon>Mammalia</taxon>
        <taxon>Eutheria</taxon>
        <taxon>Euarchontoglires</taxon>
        <taxon>Glires</taxon>
        <taxon>Rodentia</taxon>
        <taxon>Myomorpha</taxon>
        <taxon>Muroidea</taxon>
        <taxon>Cricetidae</taxon>
        <taxon>Cricetinae</taxon>
        <taxon>Mesocricetus</taxon>
    </lineage>
</organism>
<dbReference type="Pfam" id="PF08391">
    <property type="entry name" value="Ly49"/>
    <property type="match status" value="1"/>
</dbReference>
<sequence>VVRRLTYTTVRFHKSSGLQSRRRPDETQVSKESGHRDPPALEETILSEVTQSQKDKHESSVPWLLIVIPLGILCFILLVTVAVLVTLIFQCRQELQENQNNLNQSYSTKQNNSSLSETLKNKPTECDSFKSQEKQDFLNRFCGKTKADLDCKGHTVKHVEGHWFCCGIKCFYFLMDNKHWNGCKQTCEDCSLSLLKIDNDDELKFLKVQLTTSSYWIGLSYNISKSNWQWIGDGSSKLDLMKISSLQKHRNCAFLSFRGIEPEDCGRTHPCICEKRMDKFPDLEYHMKEE</sequence>
<evidence type="ECO:0000256" key="11">
    <source>
        <dbReference type="SAM" id="MobiDB-lite"/>
    </source>
</evidence>
<keyword evidence="8" id="KW-1015">Disulfide bond</keyword>
<dbReference type="InterPro" id="IPR052013">
    <property type="entry name" value="Mouse_KLRs"/>
</dbReference>
<dbReference type="PANTHER" id="PTHR46329:SF1">
    <property type="entry name" value="KILLER CELL LECTIN-LIKE RECEPTOR 2"/>
    <property type="match status" value="1"/>
</dbReference>
<proteinExistence type="predicted"/>
<evidence type="ECO:0000256" key="12">
    <source>
        <dbReference type="SAM" id="Phobius"/>
    </source>
</evidence>
<evidence type="ECO:0000256" key="8">
    <source>
        <dbReference type="ARBA" id="ARBA00023157"/>
    </source>
</evidence>
<keyword evidence="6 12" id="KW-1133">Transmembrane helix</keyword>
<keyword evidence="3" id="KW-0430">Lectin</keyword>
<keyword evidence="4" id="KW-0130">Cell adhesion</keyword>
<keyword evidence="7 12" id="KW-0472">Membrane</keyword>
<dbReference type="CDD" id="cd03593">
    <property type="entry name" value="CLECT_NK_receptors_like"/>
    <property type="match status" value="1"/>
</dbReference>
<evidence type="ECO:0000256" key="5">
    <source>
        <dbReference type="ARBA" id="ARBA00022968"/>
    </source>
</evidence>
<dbReference type="InterPro" id="IPR016187">
    <property type="entry name" value="CTDL_fold"/>
</dbReference>
<evidence type="ECO:0000256" key="6">
    <source>
        <dbReference type="ARBA" id="ARBA00022989"/>
    </source>
</evidence>
<dbReference type="InterPro" id="IPR013600">
    <property type="entry name" value="Ly49_N"/>
</dbReference>
<feature type="non-terminal residue" evidence="15">
    <location>
        <position position="1"/>
    </location>
</feature>
<comment type="subcellular location">
    <subcellularLocation>
        <location evidence="1">Membrane</location>
        <topology evidence="1">Single-pass type II membrane protein</topology>
    </subcellularLocation>
</comment>
<dbReference type="PANTHER" id="PTHR46329">
    <property type="entry name" value="KILLER CELL LECTIN-LIKE RECEPTOR 2"/>
    <property type="match status" value="1"/>
</dbReference>
<dbReference type="Pfam" id="PF00059">
    <property type="entry name" value="Lectin_C"/>
    <property type="match status" value="1"/>
</dbReference>
<keyword evidence="14" id="KW-1185">Reference proteome</keyword>
<dbReference type="InterPro" id="IPR033992">
    <property type="entry name" value="NKR-like_CTLD"/>
</dbReference>
<evidence type="ECO:0000256" key="4">
    <source>
        <dbReference type="ARBA" id="ARBA00022889"/>
    </source>
</evidence>
<evidence type="ECO:0000256" key="9">
    <source>
        <dbReference type="ARBA" id="ARBA00023170"/>
    </source>
</evidence>
<dbReference type="InterPro" id="IPR016186">
    <property type="entry name" value="C-type_lectin-like/link_sf"/>
</dbReference>
<reference evidence="15" key="1">
    <citation type="submission" date="2025-08" db="UniProtKB">
        <authorList>
            <consortium name="RefSeq"/>
        </authorList>
    </citation>
    <scope>IDENTIFICATION</scope>
    <source>
        <tissue evidence="15">Liver</tissue>
    </source>
</reference>
<dbReference type="RefSeq" id="XP_040599672.1">
    <property type="nucleotide sequence ID" value="XM_040743738.1"/>
</dbReference>
<evidence type="ECO:0000256" key="1">
    <source>
        <dbReference type="ARBA" id="ARBA00004606"/>
    </source>
</evidence>
<dbReference type="GeneID" id="101826590"/>
<name>A0ABM2XA13_MESAU</name>
<feature type="compositionally biased region" description="Basic and acidic residues" evidence="11">
    <location>
        <begin position="22"/>
        <end position="39"/>
    </location>
</feature>
<keyword evidence="2 12" id="KW-0812">Transmembrane</keyword>
<protein>
    <submittedName>
        <fullName evidence="15">Killer cell lectin-like receptor 2</fullName>
    </submittedName>
</protein>
<evidence type="ECO:0000256" key="7">
    <source>
        <dbReference type="ARBA" id="ARBA00023136"/>
    </source>
</evidence>
<evidence type="ECO:0000259" key="13">
    <source>
        <dbReference type="PROSITE" id="PS50041"/>
    </source>
</evidence>
<keyword evidence="10" id="KW-0325">Glycoprotein</keyword>
<feature type="region of interest" description="Disordered" evidence="11">
    <location>
        <begin position="16"/>
        <end position="41"/>
    </location>
</feature>
<keyword evidence="5" id="KW-0735">Signal-anchor</keyword>
<feature type="domain" description="C-type lectin" evidence="13">
    <location>
        <begin position="166"/>
        <end position="274"/>
    </location>
</feature>
<evidence type="ECO:0000313" key="15">
    <source>
        <dbReference type="RefSeq" id="XP_040599672.1"/>
    </source>
</evidence>
<evidence type="ECO:0000256" key="10">
    <source>
        <dbReference type="ARBA" id="ARBA00023180"/>
    </source>
</evidence>
<dbReference type="Proteomes" id="UP000886700">
    <property type="component" value="Unplaced"/>
</dbReference>
<evidence type="ECO:0000256" key="3">
    <source>
        <dbReference type="ARBA" id="ARBA00022734"/>
    </source>
</evidence>
<gene>
    <name evidence="15" type="primary">LOC101826590</name>
</gene>
<dbReference type="SUPFAM" id="SSF56436">
    <property type="entry name" value="C-type lectin-like"/>
    <property type="match status" value="1"/>
</dbReference>
<dbReference type="Gene3D" id="3.10.100.10">
    <property type="entry name" value="Mannose-Binding Protein A, subunit A"/>
    <property type="match status" value="1"/>
</dbReference>
<dbReference type="PROSITE" id="PS50041">
    <property type="entry name" value="C_TYPE_LECTIN_2"/>
    <property type="match status" value="1"/>
</dbReference>
<feature type="transmembrane region" description="Helical" evidence="12">
    <location>
        <begin position="63"/>
        <end position="89"/>
    </location>
</feature>
<dbReference type="SMART" id="SM00034">
    <property type="entry name" value="CLECT"/>
    <property type="match status" value="1"/>
</dbReference>
<accession>A0ABM2XA13</accession>
<evidence type="ECO:0000313" key="14">
    <source>
        <dbReference type="Proteomes" id="UP000886700"/>
    </source>
</evidence>
<dbReference type="InterPro" id="IPR001304">
    <property type="entry name" value="C-type_lectin-like"/>
</dbReference>
<evidence type="ECO:0000256" key="2">
    <source>
        <dbReference type="ARBA" id="ARBA00022692"/>
    </source>
</evidence>
<keyword evidence="9" id="KW-0675">Receptor</keyword>